<evidence type="ECO:0000313" key="7">
    <source>
        <dbReference type="EMBL" id="PYH97033.1"/>
    </source>
</evidence>
<feature type="transmembrane region" description="Helical" evidence="5">
    <location>
        <begin position="147"/>
        <end position="169"/>
    </location>
</feature>
<protein>
    <submittedName>
        <fullName evidence="7">MFS general substrate transporter</fullName>
    </submittedName>
</protein>
<evidence type="ECO:0000256" key="4">
    <source>
        <dbReference type="ARBA" id="ARBA00023136"/>
    </source>
</evidence>
<evidence type="ECO:0000256" key="1">
    <source>
        <dbReference type="ARBA" id="ARBA00004141"/>
    </source>
</evidence>
<sequence>MAGQDKPPELPSLWAEICFVIVCSMGQLLFAIFLANTLVNQLTLVSALGISSSLSPWLVGSFLLANGISVVVSGSLADLVNPKWLIVGAFAWLTIWNLVGVFSITPSLMVLFFFVRSMQGLAVGVLESAAMSILGRVYKPGQRKNQVFSLMSAMIPMGFGIGALQGGAFSAHLQWVFASTAILSLFCTLAAFCTVPQLKPSVSDQTGEPLSIKHFDYLGAGVGMCGCGVLIFGLTQGAPTDWTPYTYALVIVGVLFFVAFYVIERRASRPLIEHRLWKTPGFVPLIVSYFLDYESFVGGWMFYAVRLFLTIQGRSPIITACYLLPITFAGVIASWIVARTLHLLPGHYILITSMVAFSLGPVFFLPQTVKTTYWALSFPGIILSTFGPDLSFAAASIFITSNVLRSFQGAAGSLIITAQNLSSAIFTAVGDTIGEKVTHAEGYSLDLHALRAIWWFSFGTALLGALICAALVRISKSEEKEHVH</sequence>
<feature type="transmembrane region" description="Helical" evidence="5">
    <location>
        <begin position="283"/>
        <end position="305"/>
    </location>
</feature>
<feature type="transmembrane region" description="Helical" evidence="5">
    <location>
        <begin position="175"/>
        <end position="195"/>
    </location>
</feature>
<gene>
    <name evidence="7" type="ORF">BO71DRAFT_417311</name>
</gene>
<organism evidence="7 8">
    <name type="scientific">Aspergillus ellipticus CBS 707.79</name>
    <dbReference type="NCBI Taxonomy" id="1448320"/>
    <lineage>
        <taxon>Eukaryota</taxon>
        <taxon>Fungi</taxon>
        <taxon>Dikarya</taxon>
        <taxon>Ascomycota</taxon>
        <taxon>Pezizomycotina</taxon>
        <taxon>Eurotiomycetes</taxon>
        <taxon>Eurotiomycetidae</taxon>
        <taxon>Eurotiales</taxon>
        <taxon>Aspergillaceae</taxon>
        <taxon>Aspergillus</taxon>
        <taxon>Aspergillus subgen. Circumdati</taxon>
    </lineage>
</organism>
<evidence type="ECO:0000259" key="6">
    <source>
        <dbReference type="PROSITE" id="PS50850"/>
    </source>
</evidence>
<dbReference type="AlphaFoldDB" id="A0A319DZZ3"/>
<dbReference type="GO" id="GO:0022857">
    <property type="term" value="F:transmembrane transporter activity"/>
    <property type="evidence" value="ECO:0007669"/>
    <property type="project" value="InterPro"/>
</dbReference>
<feature type="transmembrane region" description="Helical" evidence="5">
    <location>
        <begin position="317"/>
        <end position="336"/>
    </location>
</feature>
<feature type="transmembrane region" description="Helical" evidence="5">
    <location>
        <begin position="12"/>
        <end position="34"/>
    </location>
</feature>
<dbReference type="PROSITE" id="PS50850">
    <property type="entry name" value="MFS"/>
    <property type="match status" value="1"/>
</dbReference>
<keyword evidence="8" id="KW-1185">Reference proteome</keyword>
<dbReference type="Pfam" id="PF07690">
    <property type="entry name" value="MFS_1"/>
    <property type="match status" value="1"/>
</dbReference>
<feature type="transmembrane region" description="Helical" evidence="5">
    <location>
        <begin position="348"/>
        <end position="367"/>
    </location>
</feature>
<feature type="transmembrane region" description="Helical" evidence="5">
    <location>
        <begin position="453"/>
        <end position="472"/>
    </location>
</feature>
<evidence type="ECO:0000313" key="8">
    <source>
        <dbReference type="Proteomes" id="UP000247810"/>
    </source>
</evidence>
<feature type="transmembrane region" description="Helical" evidence="5">
    <location>
        <begin position="245"/>
        <end position="263"/>
    </location>
</feature>
<dbReference type="OrthoDB" id="2130629at2759"/>
<feature type="transmembrane region" description="Helical" evidence="5">
    <location>
        <begin position="84"/>
        <end position="104"/>
    </location>
</feature>
<dbReference type="PANTHER" id="PTHR42718:SF41">
    <property type="entry name" value="MFS TRANSPORTER OF UNKOWN SPECIFICITY (AFU_ORTHOLOGUE AFUA_5G09940)-RELATED"/>
    <property type="match status" value="1"/>
</dbReference>
<dbReference type="PANTHER" id="PTHR42718">
    <property type="entry name" value="MAJOR FACILITATOR SUPERFAMILY MULTIDRUG TRANSPORTER MFSC"/>
    <property type="match status" value="1"/>
</dbReference>
<keyword evidence="4 5" id="KW-0472">Membrane</keyword>
<dbReference type="GO" id="GO:0016020">
    <property type="term" value="C:membrane"/>
    <property type="evidence" value="ECO:0007669"/>
    <property type="project" value="UniProtKB-SubCell"/>
</dbReference>
<dbReference type="InterPro" id="IPR020846">
    <property type="entry name" value="MFS_dom"/>
</dbReference>
<keyword evidence="2 5" id="KW-0812">Transmembrane</keyword>
<reference evidence="7 8" key="1">
    <citation type="submission" date="2018-02" db="EMBL/GenBank/DDBJ databases">
        <title>The genomes of Aspergillus section Nigri reveals drivers in fungal speciation.</title>
        <authorList>
            <consortium name="DOE Joint Genome Institute"/>
            <person name="Vesth T.C."/>
            <person name="Nybo J."/>
            <person name="Theobald S."/>
            <person name="Brandl J."/>
            <person name="Frisvad J.C."/>
            <person name="Nielsen K.F."/>
            <person name="Lyhne E.K."/>
            <person name="Kogle M.E."/>
            <person name="Kuo A."/>
            <person name="Riley R."/>
            <person name="Clum A."/>
            <person name="Nolan M."/>
            <person name="Lipzen A."/>
            <person name="Salamov A."/>
            <person name="Henrissat B."/>
            <person name="Wiebenga A."/>
            <person name="De vries R.P."/>
            <person name="Grigoriev I.V."/>
            <person name="Mortensen U.H."/>
            <person name="Andersen M.R."/>
            <person name="Baker S.E."/>
        </authorList>
    </citation>
    <scope>NUCLEOTIDE SEQUENCE [LARGE SCALE GENOMIC DNA]</scope>
    <source>
        <strain evidence="7 8">CBS 707.79</strain>
    </source>
</reference>
<feature type="domain" description="Major facilitator superfamily (MFS) profile" evidence="6">
    <location>
        <begin position="19"/>
        <end position="476"/>
    </location>
</feature>
<dbReference type="InterPro" id="IPR011701">
    <property type="entry name" value="MFS"/>
</dbReference>
<proteinExistence type="predicted"/>
<dbReference type="EMBL" id="KZ825829">
    <property type="protein sequence ID" value="PYH97033.1"/>
    <property type="molecule type" value="Genomic_DNA"/>
</dbReference>
<keyword evidence="3 5" id="KW-1133">Transmembrane helix</keyword>
<feature type="transmembrane region" description="Helical" evidence="5">
    <location>
        <begin position="411"/>
        <end position="433"/>
    </location>
</feature>
<evidence type="ECO:0000256" key="5">
    <source>
        <dbReference type="SAM" id="Phobius"/>
    </source>
</evidence>
<feature type="transmembrane region" description="Helical" evidence="5">
    <location>
        <begin position="215"/>
        <end position="233"/>
    </location>
</feature>
<dbReference type="Gene3D" id="1.20.1250.20">
    <property type="entry name" value="MFS general substrate transporter like domains"/>
    <property type="match status" value="2"/>
</dbReference>
<name>A0A319DZZ3_9EURO</name>
<comment type="subcellular location">
    <subcellularLocation>
        <location evidence="1">Membrane</location>
        <topology evidence="1">Multi-pass membrane protein</topology>
    </subcellularLocation>
</comment>
<dbReference type="InterPro" id="IPR036259">
    <property type="entry name" value="MFS_trans_sf"/>
</dbReference>
<feature type="transmembrane region" description="Helical" evidence="5">
    <location>
        <begin position="110"/>
        <end position="135"/>
    </location>
</feature>
<evidence type="ECO:0000256" key="3">
    <source>
        <dbReference type="ARBA" id="ARBA00022989"/>
    </source>
</evidence>
<dbReference type="SUPFAM" id="SSF103473">
    <property type="entry name" value="MFS general substrate transporter"/>
    <property type="match status" value="1"/>
</dbReference>
<accession>A0A319DZZ3</accession>
<dbReference type="VEuPathDB" id="FungiDB:BO71DRAFT_417311"/>
<feature type="transmembrane region" description="Helical" evidence="5">
    <location>
        <begin position="373"/>
        <end position="399"/>
    </location>
</feature>
<evidence type="ECO:0000256" key="2">
    <source>
        <dbReference type="ARBA" id="ARBA00022692"/>
    </source>
</evidence>
<dbReference type="Proteomes" id="UP000247810">
    <property type="component" value="Unassembled WGS sequence"/>
</dbReference>
<feature type="transmembrane region" description="Helical" evidence="5">
    <location>
        <begin position="54"/>
        <end position="77"/>
    </location>
</feature>